<keyword evidence="1" id="KW-0677">Repeat</keyword>
<feature type="repeat" description="ANK" evidence="3">
    <location>
        <begin position="690"/>
        <end position="725"/>
    </location>
</feature>
<dbReference type="SUPFAM" id="SSF56112">
    <property type="entry name" value="Protein kinase-like (PK-like)"/>
    <property type="match status" value="1"/>
</dbReference>
<gene>
    <name evidence="5" type="ORF">FTJAE_14119</name>
</gene>
<dbReference type="Pfam" id="PF00023">
    <property type="entry name" value="Ank"/>
    <property type="match status" value="2"/>
</dbReference>
<accession>A0A8H5QD01</accession>
<dbReference type="PROSITE" id="PS50088">
    <property type="entry name" value="ANK_REPEAT"/>
    <property type="match status" value="2"/>
</dbReference>
<dbReference type="SMART" id="SM00248">
    <property type="entry name" value="ANK"/>
    <property type="match status" value="5"/>
</dbReference>
<reference evidence="5 6" key="1">
    <citation type="submission" date="2020-05" db="EMBL/GenBank/DDBJ databases">
        <title>Identification and distribution of gene clusters putatively required for synthesis of sphingolipid metabolism inhibitors in phylogenetically diverse species of the filamentous fungus Fusarium.</title>
        <authorList>
            <person name="Kim H.-S."/>
            <person name="Busman M."/>
            <person name="Brown D.W."/>
            <person name="Divon H."/>
            <person name="Uhlig S."/>
            <person name="Proctor R.H."/>
        </authorList>
    </citation>
    <scope>NUCLEOTIDE SEQUENCE [LARGE SCALE GENOMIC DNA]</scope>
    <source>
        <strain evidence="5 6">NRRL 66243</strain>
    </source>
</reference>
<dbReference type="InterPro" id="IPR000719">
    <property type="entry name" value="Prot_kinase_dom"/>
</dbReference>
<dbReference type="RefSeq" id="XP_037198864.1">
    <property type="nucleotide sequence ID" value="XM_037347326.1"/>
</dbReference>
<name>A0A8H5QD01_9HYPO</name>
<evidence type="ECO:0000256" key="2">
    <source>
        <dbReference type="ARBA" id="ARBA00023043"/>
    </source>
</evidence>
<dbReference type="GO" id="GO:0005524">
    <property type="term" value="F:ATP binding"/>
    <property type="evidence" value="ECO:0007669"/>
    <property type="project" value="InterPro"/>
</dbReference>
<dbReference type="SMART" id="SM00220">
    <property type="entry name" value="S_TKc"/>
    <property type="match status" value="1"/>
</dbReference>
<evidence type="ECO:0000313" key="6">
    <source>
        <dbReference type="Proteomes" id="UP000530670"/>
    </source>
</evidence>
<dbReference type="Gene3D" id="1.25.40.20">
    <property type="entry name" value="Ankyrin repeat-containing domain"/>
    <property type="match status" value="2"/>
</dbReference>
<dbReference type="PROSITE" id="PS00108">
    <property type="entry name" value="PROTEIN_KINASE_ST"/>
    <property type="match status" value="1"/>
</dbReference>
<dbReference type="PANTHER" id="PTHR24123">
    <property type="entry name" value="ANKYRIN REPEAT-CONTAINING"/>
    <property type="match status" value="1"/>
</dbReference>
<dbReference type="InterPro" id="IPR036770">
    <property type="entry name" value="Ankyrin_rpt-contain_sf"/>
</dbReference>
<dbReference type="PANTHER" id="PTHR24123:SF141">
    <property type="entry name" value="ANKYRIN 2, ISOFORM U"/>
    <property type="match status" value="1"/>
</dbReference>
<comment type="caution">
    <text evidence="5">The sequence shown here is derived from an EMBL/GenBank/DDBJ whole genome shotgun (WGS) entry which is preliminary data.</text>
</comment>
<evidence type="ECO:0000256" key="3">
    <source>
        <dbReference type="PROSITE-ProRule" id="PRU00023"/>
    </source>
</evidence>
<keyword evidence="5" id="KW-0418">Kinase</keyword>
<dbReference type="AlphaFoldDB" id="A0A8H5QD01"/>
<dbReference type="Proteomes" id="UP000530670">
    <property type="component" value="Unassembled WGS sequence"/>
</dbReference>
<feature type="repeat" description="ANK" evidence="3">
    <location>
        <begin position="657"/>
        <end position="689"/>
    </location>
</feature>
<dbReference type="PROSITE" id="PS50297">
    <property type="entry name" value="ANK_REP_REGION"/>
    <property type="match status" value="1"/>
</dbReference>
<keyword evidence="6" id="KW-1185">Reference proteome</keyword>
<dbReference type="Gene3D" id="1.10.510.10">
    <property type="entry name" value="Transferase(Phosphotransferase) domain 1"/>
    <property type="match status" value="1"/>
</dbReference>
<sequence>MDATYRHYYLVYFAALITRMFNGPSLGLTLLGVLTNERSRILPSVSSQGSFFTIKIIGSEHLLQSRYPPQIDLKFPEGLPQLVALKIPNILDKSPVASTQRLWSSIFTELQILKHESISSHNSIVNLLGVSWRTTTKGGSVLPVLVLEAAQRGDLATFLKESTSLTIQKSFCLSIDIAAGVQALHEIGIIHADLKPQNILIFEDNDRKLAAKVADFGSAVFLNDVRGEVQLNAGTSLWQAPECYRPVQKSELIKTDIYSVALVIANLMTGNYVVELLQQSEHQTQQSLELSEPIRAAIGSRVGDIIFESGIELENMEFEISARAATLIYWATNIPSRRIPQVKKLHEMLRGILNHILQFQISTVCTSDLLKADLDSQEFDILLKPDFGNLSDEDMIHTFKYSRLKTQQETSQRGSDISPKYIETTLCRWSGRVKPIVSDNKSMFKASKWLGTLRMMPPTVVKEIAKQFYSLAYASSEDIETRQKAAMEYAIMVFWDPQFHHGHEGAVESALDAVYLSAELGNPEAQGIAIWLFESFDRSLPPEHTYGKTIQWLSTALKYGSETSLRHLRVVSPNTYQTARQRLRTHRGGIGSDGDLSDFYEFIDTGFGMAMSILSHGGRSPDLEVAVYQSAVLSDRVDLMRQVLQVCTKGACFEFKLGESALLYACRAGYERMSHFLLDNGADPSKASDEGATPLHFLSSFDDSCMEDIAKKLLSRGALLEARTTSAGSHCIVLDSTFGKVNGTPLTWAVAANNQTAVSVLIALGADPFDKSSQRAAVGDRWGTLHHVTPVMYAAMTHHWEMLALLLPKRSTGWASRFKYLFHRGSRWELNHGSRPIGPWGDRDYTTPLERCVRYSTPDFLPRVLLHGKEHEEAFRKTFEVLLSAGCDPCKSTKRRHSLFVAAIQWGRPFVVRHLMEWQAGCLRPNNKEWLNYLLAAVTLQDTVTCDVLLEFDKFYSVPESQWATFFHSIVQTTDDPDILGRFKHHLASSSDYGPVFSELPGQLFENVFELGGSLFTALHLAAFHVEYLKGSQMAGSVFQTLLEFYNEPGHLNFKIKAGNHKDYTPLHIAIKMCNIAAVKLLLAEEDVLINETGPDNTTAMDLALYNFRNQDNALHTWKVDTHKRRGSDIDHYLQAQLIYKELRDADGRSNKIYAAVVRTDEDNYSIMHSGDPDISLIVFN</sequence>
<dbReference type="GO" id="GO:0004672">
    <property type="term" value="F:protein kinase activity"/>
    <property type="evidence" value="ECO:0007669"/>
    <property type="project" value="InterPro"/>
</dbReference>
<dbReference type="SUPFAM" id="SSF48403">
    <property type="entry name" value="Ankyrin repeat"/>
    <property type="match status" value="2"/>
</dbReference>
<protein>
    <submittedName>
        <fullName evidence="5">Serine threonine kinase</fullName>
    </submittedName>
</protein>
<dbReference type="InterPro" id="IPR002110">
    <property type="entry name" value="Ankyrin_rpt"/>
</dbReference>
<evidence type="ECO:0000256" key="1">
    <source>
        <dbReference type="ARBA" id="ARBA00022737"/>
    </source>
</evidence>
<dbReference type="GeneID" id="59299596"/>
<proteinExistence type="predicted"/>
<dbReference type="InterPro" id="IPR011009">
    <property type="entry name" value="Kinase-like_dom_sf"/>
</dbReference>
<dbReference type="InterPro" id="IPR051165">
    <property type="entry name" value="Multifunctional_ANK_Repeat"/>
</dbReference>
<dbReference type="EMBL" id="JAAQRI010000552">
    <property type="protein sequence ID" value="KAF5612202.1"/>
    <property type="molecule type" value="Genomic_DNA"/>
</dbReference>
<keyword evidence="5" id="KW-0808">Transferase</keyword>
<keyword evidence="2 3" id="KW-0040">ANK repeat</keyword>
<dbReference type="Pfam" id="PF00069">
    <property type="entry name" value="Pkinase"/>
    <property type="match status" value="1"/>
</dbReference>
<dbReference type="OrthoDB" id="4062651at2759"/>
<feature type="domain" description="Protein kinase" evidence="4">
    <location>
        <begin position="51"/>
        <end position="349"/>
    </location>
</feature>
<evidence type="ECO:0000259" key="4">
    <source>
        <dbReference type="PROSITE" id="PS50011"/>
    </source>
</evidence>
<dbReference type="InterPro" id="IPR008271">
    <property type="entry name" value="Ser/Thr_kinase_AS"/>
</dbReference>
<dbReference type="PROSITE" id="PS50011">
    <property type="entry name" value="PROTEIN_KINASE_DOM"/>
    <property type="match status" value="1"/>
</dbReference>
<evidence type="ECO:0000313" key="5">
    <source>
        <dbReference type="EMBL" id="KAF5612202.1"/>
    </source>
</evidence>
<feature type="non-terminal residue" evidence="5">
    <location>
        <position position="1"/>
    </location>
</feature>
<organism evidence="5 6">
    <name type="scientific">Fusarium tjaetaba</name>
    <dbReference type="NCBI Taxonomy" id="1567544"/>
    <lineage>
        <taxon>Eukaryota</taxon>
        <taxon>Fungi</taxon>
        <taxon>Dikarya</taxon>
        <taxon>Ascomycota</taxon>
        <taxon>Pezizomycotina</taxon>
        <taxon>Sordariomycetes</taxon>
        <taxon>Hypocreomycetidae</taxon>
        <taxon>Hypocreales</taxon>
        <taxon>Nectriaceae</taxon>
        <taxon>Fusarium</taxon>
        <taxon>Fusarium fujikuroi species complex</taxon>
    </lineage>
</organism>